<proteinExistence type="predicted"/>
<comment type="caution">
    <text evidence="2">The sequence shown here is derived from an EMBL/GenBank/DDBJ whole genome shotgun (WGS) entry which is preliminary data.</text>
</comment>
<dbReference type="Proteomes" id="UP000823749">
    <property type="component" value="Chromosome 1"/>
</dbReference>
<evidence type="ECO:0000256" key="1">
    <source>
        <dbReference type="SAM" id="MobiDB-lite"/>
    </source>
</evidence>
<evidence type="ECO:0008006" key="4">
    <source>
        <dbReference type="Google" id="ProtNLM"/>
    </source>
</evidence>
<reference evidence="2" key="1">
    <citation type="submission" date="2020-08" db="EMBL/GenBank/DDBJ databases">
        <title>Plant Genome Project.</title>
        <authorList>
            <person name="Zhang R.-G."/>
        </authorList>
    </citation>
    <scope>NUCLEOTIDE SEQUENCE</scope>
    <source>
        <strain evidence="2">WSP0</strain>
        <tissue evidence="2">Leaf</tissue>
    </source>
</reference>
<evidence type="ECO:0000313" key="3">
    <source>
        <dbReference type="Proteomes" id="UP000823749"/>
    </source>
</evidence>
<name>A0AAV6LJ58_9ERIC</name>
<gene>
    <name evidence="2" type="ORF">RHGRI_000880</name>
</gene>
<sequence length="168" mass="18167">MAEEVQYSSGTNKTKQTRWGTGFSAPPDSYNNVLPLGAQEVAARIVNTADNGVKVGAGVSIPMISTTFRETSKKIYIACGSIDVIIGKVGKTIRYLQLGRLSLWVHQIKWPRLSNGYRIDVLAEAESGGSGIVSRRVTPGQPGYDRFLMQIPSNKVLGFHPTGVALIC</sequence>
<feature type="region of interest" description="Disordered" evidence="1">
    <location>
        <begin position="1"/>
        <end position="22"/>
    </location>
</feature>
<feature type="compositionally biased region" description="Polar residues" evidence="1">
    <location>
        <begin position="1"/>
        <end position="19"/>
    </location>
</feature>
<organism evidence="2 3">
    <name type="scientific">Rhododendron griersonianum</name>
    <dbReference type="NCBI Taxonomy" id="479676"/>
    <lineage>
        <taxon>Eukaryota</taxon>
        <taxon>Viridiplantae</taxon>
        <taxon>Streptophyta</taxon>
        <taxon>Embryophyta</taxon>
        <taxon>Tracheophyta</taxon>
        <taxon>Spermatophyta</taxon>
        <taxon>Magnoliopsida</taxon>
        <taxon>eudicotyledons</taxon>
        <taxon>Gunneridae</taxon>
        <taxon>Pentapetalae</taxon>
        <taxon>asterids</taxon>
        <taxon>Ericales</taxon>
        <taxon>Ericaceae</taxon>
        <taxon>Ericoideae</taxon>
        <taxon>Rhodoreae</taxon>
        <taxon>Rhododendron</taxon>
    </lineage>
</organism>
<keyword evidence="3" id="KW-1185">Reference proteome</keyword>
<evidence type="ECO:0000313" key="2">
    <source>
        <dbReference type="EMBL" id="KAG5564827.1"/>
    </source>
</evidence>
<dbReference type="EMBL" id="JACTNZ010000001">
    <property type="protein sequence ID" value="KAG5564827.1"/>
    <property type="molecule type" value="Genomic_DNA"/>
</dbReference>
<accession>A0AAV6LJ58</accession>
<dbReference type="AlphaFoldDB" id="A0AAV6LJ58"/>
<protein>
    <recommendedName>
        <fullName evidence="4">K Homology domain-containing protein</fullName>
    </recommendedName>
</protein>